<protein>
    <submittedName>
        <fullName evidence="1">19664_t:CDS:1</fullName>
    </submittedName>
</protein>
<dbReference type="OrthoDB" id="2414218at2759"/>
<feature type="non-terminal residue" evidence="1">
    <location>
        <position position="180"/>
    </location>
</feature>
<evidence type="ECO:0000313" key="2">
    <source>
        <dbReference type="Proteomes" id="UP000789759"/>
    </source>
</evidence>
<dbReference type="EMBL" id="CAJVQA010018790">
    <property type="protein sequence ID" value="CAG8756007.1"/>
    <property type="molecule type" value="Genomic_DNA"/>
</dbReference>
<proteinExistence type="predicted"/>
<dbReference type="Proteomes" id="UP000789759">
    <property type="component" value="Unassembled WGS sequence"/>
</dbReference>
<gene>
    <name evidence="1" type="ORF">CPELLU_LOCUS15014</name>
</gene>
<evidence type="ECO:0000313" key="1">
    <source>
        <dbReference type="EMBL" id="CAG8756007.1"/>
    </source>
</evidence>
<organism evidence="1 2">
    <name type="scientific">Cetraspora pellucida</name>
    <dbReference type="NCBI Taxonomy" id="1433469"/>
    <lineage>
        <taxon>Eukaryota</taxon>
        <taxon>Fungi</taxon>
        <taxon>Fungi incertae sedis</taxon>
        <taxon>Mucoromycota</taxon>
        <taxon>Glomeromycotina</taxon>
        <taxon>Glomeromycetes</taxon>
        <taxon>Diversisporales</taxon>
        <taxon>Gigasporaceae</taxon>
        <taxon>Cetraspora</taxon>
    </lineage>
</organism>
<sequence length="180" mass="20473">SIDNLALVFKDDLISFDKNSPTHQTAQSSMPAVDLLTGDILEADPEAGSESNISKPSNSEPQVYYFLDLDIEVPWLILFPENEEHHEFIDTKEHKLEAGIIEEANSKYIKGSPNVILTKKMKPGFWVEIDKKFLVREVSRQSEVKKLDSNAVVYRLYQIQVPDINRLMPIKDEALNCIAQ</sequence>
<dbReference type="AlphaFoldDB" id="A0A9N9NNY3"/>
<name>A0A9N9NNY3_9GLOM</name>
<comment type="caution">
    <text evidence="1">The sequence shown here is derived from an EMBL/GenBank/DDBJ whole genome shotgun (WGS) entry which is preliminary data.</text>
</comment>
<keyword evidence="2" id="KW-1185">Reference proteome</keyword>
<accession>A0A9N9NNY3</accession>
<reference evidence="1" key="1">
    <citation type="submission" date="2021-06" db="EMBL/GenBank/DDBJ databases">
        <authorList>
            <person name="Kallberg Y."/>
            <person name="Tangrot J."/>
            <person name="Rosling A."/>
        </authorList>
    </citation>
    <scope>NUCLEOTIDE SEQUENCE</scope>
    <source>
        <strain evidence="1">FL966</strain>
    </source>
</reference>